<dbReference type="InParanoid" id="A0A6P7YZL1"/>
<organism evidence="5 6">
    <name type="scientific">Microcaecilia unicolor</name>
    <dbReference type="NCBI Taxonomy" id="1415580"/>
    <lineage>
        <taxon>Eukaryota</taxon>
        <taxon>Metazoa</taxon>
        <taxon>Chordata</taxon>
        <taxon>Craniata</taxon>
        <taxon>Vertebrata</taxon>
        <taxon>Euteleostomi</taxon>
        <taxon>Amphibia</taxon>
        <taxon>Gymnophiona</taxon>
        <taxon>Siphonopidae</taxon>
        <taxon>Microcaecilia</taxon>
    </lineage>
</organism>
<dbReference type="InterPro" id="IPR036084">
    <property type="entry name" value="Ser_inhib-like_sf"/>
</dbReference>
<keyword evidence="3" id="KW-0732">Signal</keyword>
<dbReference type="Gene3D" id="2.10.25.10">
    <property type="entry name" value="Laminin"/>
    <property type="match status" value="1"/>
</dbReference>
<dbReference type="PANTHER" id="PTHR23259:SF70">
    <property type="entry name" value="ACCESSORY GLAND PROTEIN ACP62F-RELATED"/>
    <property type="match status" value="1"/>
</dbReference>
<dbReference type="Proteomes" id="UP000515156">
    <property type="component" value="Chromosome 8"/>
</dbReference>
<keyword evidence="5" id="KW-1185">Reference proteome</keyword>
<protein>
    <submittedName>
        <fullName evidence="6">Fungal protease inhibitor F-like</fullName>
    </submittedName>
</protein>
<gene>
    <name evidence="6" type="primary">LOC115476597</name>
</gene>
<dbReference type="GeneID" id="115476597"/>
<dbReference type="PANTHER" id="PTHR23259">
    <property type="entry name" value="RIDDLE"/>
    <property type="match status" value="1"/>
</dbReference>
<dbReference type="RefSeq" id="XP_030068914.1">
    <property type="nucleotide sequence ID" value="XM_030213054.1"/>
</dbReference>
<dbReference type="Pfam" id="PF01826">
    <property type="entry name" value="TIL"/>
    <property type="match status" value="1"/>
</dbReference>
<evidence type="ECO:0000313" key="6">
    <source>
        <dbReference type="RefSeq" id="XP_030068914.1"/>
    </source>
</evidence>
<dbReference type="AlphaFoldDB" id="A0A6P7YZL1"/>
<dbReference type="InterPro" id="IPR002919">
    <property type="entry name" value="TIL_dom"/>
</dbReference>
<keyword evidence="2" id="KW-1015">Disulfide bond</keyword>
<evidence type="ECO:0000313" key="5">
    <source>
        <dbReference type="Proteomes" id="UP000515156"/>
    </source>
</evidence>
<name>A0A6P7YZL1_9AMPH</name>
<evidence type="ECO:0000256" key="3">
    <source>
        <dbReference type="SAM" id="SignalP"/>
    </source>
</evidence>
<evidence type="ECO:0000256" key="2">
    <source>
        <dbReference type="ARBA" id="ARBA00023157"/>
    </source>
</evidence>
<accession>A0A6P7YZL1</accession>
<proteinExistence type="predicted"/>
<sequence>MKSFHLTLLLLALALQLLFLEQIRAISCPKNSHFTECDPSPCEVTCDRRSFQCNTMCQLGEFCACDPNYIRDSKGICIPPSQCPQTAK</sequence>
<feature type="chain" id="PRO_5027611370" evidence="3">
    <location>
        <begin position="26"/>
        <end position="88"/>
    </location>
</feature>
<dbReference type="KEGG" id="muo:115476597"/>
<feature type="domain" description="TIL" evidence="4">
    <location>
        <begin position="28"/>
        <end position="83"/>
    </location>
</feature>
<dbReference type="OrthoDB" id="6236007at2759"/>
<dbReference type="CDD" id="cd19941">
    <property type="entry name" value="TIL"/>
    <property type="match status" value="1"/>
</dbReference>
<evidence type="ECO:0000256" key="1">
    <source>
        <dbReference type="ARBA" id="ARBA00022690"/>
    </source>
</evidence>
<dbReference type="GO" id="GO:0030414">
    <property type="term" value="F:peptidase inhibitor activity"/>
    <property type="evidence" value="ECO:0007669"/>
    <property type="project" value="UniProtKB-KW"/>
</dbReference>
<dbReference type="InterPro" id="IPR051368">
    <property type="entry name" value="SerProtInhib-TIL_Domain"/>
</dbReference>
<keyword evidence="1 6" id="KW-0646">Protease inhibitor</keyword>
<dbReference type="SUPFAM" id="SSF57567">
    <property type="entry name" value="Serine protease inhibitors"/>
    <property type="match status" value="1"/>
</dbReference>
<reference evidence="6" key="1">
    <citation type="submission" date="2025-08" db="UniProtKB">
        <authorList>
            <consortium name="RefSeq"/>
        </authorList>
    </citation>
    <scope>IDENTIFICATION</scope>
</reference>
<evidence type="ECO:0000259" key="4">
    <source>
        <dbReference type="Pfam" id="PF01826"/>
    </source>
</evidence>
<feature type="signal peptide" evidence="3">
    <location>
        <begin position="1"/>
        <end position="25"/>
    </location>
</feature>